<dbReference type="GO" id="GO:0003743">
    <property type="term" value="F:translation initiation factor activity"/>
    <property type="evidence" value="ECO:0007669"/>
    <property type="project" value="UniProtKB-UniRule"/>
</dbReference>
<dbReference type="Pfam" id="PF01912">
    <property type="entry name" value="eIF-6"/>
    <property type="match status" value="1"/>
</dbReference>
<evidence type="ECO:0000313" key="4">
    <source>
        <dbReference type="EMBL" id="MBZ2165978.1"/>
    </source>
</evidence>
<comment type="caution">
    <text evidence="4">The sequence shown here is derived from an EMBL/GenBank/DDBJ whole genome shotgun (WGS) entry which is preliminary data.</text>
</comment>
<sequence length="224" mass="23601">MIRRINIGGSPNLGVSISATEKIAITPTNILDGMVDLITECLDVSVIKTPISGSNLTGALTCGNSNGVVVSKYAFDNELEIIREEGIEVERIPDKLTAVGNIILANDFGALVHPLISDKAIETISHVLDVEVQRGSIANFKITGSVARATNKGVLVHPAASEDEIEFIEKLFKTPVDVGTVNNGTQLVGACAVANSKGVMVGLNTTGPELARIEEAFGFLEGYL</sequence>
<comment type="function">
    <text evidence="3">Binds to the 50S ribosomal subunit and prevents its association with the 30S ribosomal subunit to form the 70S initiation complex.</text>
</comment>
<name>A0A8T5UQB1_9EURY</name>
<protein>
    <recommendedName>
        <fullName evidence="3">Translation initiation factor 6</fullName>
        <shortName evidence="3">aIF-6</shortName>
    </recommendedName>
</protein>
<keyword evidence="2 3" id="KW-0648">Protein biosynthesis</keyword>
<dbReference type="RefSeq" id="WP_223791568.1">
    <property type="nucleotide sequence ID" value="NZ_JAIOUQ010000009.1"/>
</dbReference>
<dbReference type="AlphaFoldDB" id="A0A8T5UQB1"/>
<dbReference type="SMART" id="SM00654">
    <property type="entry name" value="eIF6"/>
    <property type="match status" value="1"/>
</dbReference>
<evidence type="ECO:0000256" key="3">
    <source>
        <dbReference type="HAMAP-Rule" id="MF_00032"/>
    </source>
</evidence>
<proteinExistence type="inferred from homology"/>
<dbReference type="PIRSF" id="PIRSF006413">
    <property type="entry name" value="IF-6"/>
    <property type="match status" value="1"/>
</dbReference>
<dbReference type="InterPro" id="IPR002769">
    <property type="entry name" value="eIF6"/>
</dbReference>
<dbReference type="Proteomes" id="UP000825933">
    <property type="component" value="Unassembled WGS sequence"/>
</dbReference>
<reference evidence="5" key="1">
    <citation type="journal article" date="2022" name="Microbiol. Resour. Announc.">
        <title>Draft Genome Sequence of a Methanogenic Archaeon from West Spitsbergen Permafrost.</title>
        <authorList>
            <person name="Trubitsyn V."/>
            <person name="Rivkina E."/>
            <person name="Shcherbakova V."/>
        </authorList>
    </citation>
    <scope>NUCLEOTIDE SEQUENCE [LARGE SCALE GENOMIC DNA]</scope>
    <source>
        <strain evidence="5">VT</strain>
    </source>
</reference>
<dbReference type="PANTHER" id="PTHR10784">
    <property type="entry name" value="TRANSLATION INITIATION FACTOR 6"/>
    <property type="match status" value="1"/>
</dbReference>
<dbReference type="GO" id="GO:0042256">
    <property type="term" value="P:cytosolic ribosome assembly"/>
    <property type="evidence" value="ECO:0007669"/>
    <property type="project" value="InterPro"/>
</dbReference>
<organism evidence="4 5">
    <name type="scientific">Methanobacterium spitsbergense</name>
    <dbReference type="NCBI Taxonomy" id="2874285"/>
    <lineage>
        <taxon>Archaea</taxon>
        <taxon>Methanobacteriati</taxon>
        <taxon>Methanobacteriota</taxon>
        <taxon>Methanomada group</taxon>
        <taxon>Methanobacteria</taxon>
        <taxon>Methanobacteriales</taxon>
        <taxon>Methanobacteriaceae</taxon>
        <taxon>Methanobacterium</taxon>
    </lineage>
</organism>
<evidence type="ECO:0000256" key="2">
    <source>
        <dbReference type="ARBA" id="ARBA00022917"/>
    </source>
</evidence>
<dbReference type="HAMAP" id="MF_00032">
    <property type="entry name" value="eIF_6"/>
    <property type="match status" value="1"/>
</dbReference>
<keyword evidence="1 3" id="KW-0396">Initiation factor</keyword>
<gene>
    <name evidence="3" type="primary">eif6</name>
    <name evidence="4" type="ORF">K8N75_08005</name>
</gene>
<accession>A0A8T5UQB1</accession>
<keyword evidence="5" id="KW-1185">Reference proteome</keyword>
<comment type="similarity">
    <text evidence="3">Belongs to the eIF-6 family.</text>
</comment>
<dbReference type="Gene3D" id="3.75.10.10">
    <property type="entry name" value="L-arginine/glycine Amidinotransferase, Chain A"/>
    <property type="match status" value="1"/>
</dbReference>
<dbReference type="GO" id="GO:0043022">
    <property type="term" value="F:ribosome binding"/>
    <property type="evidence" value="ECO:0007669"/>
    <property type="project" value="InterPro"/>
</dbReference>
<dbReference type="EMBL" id="JAIOUQ010000009">
    <property type="protein sequence ID" value="MBZ2165978.1"/>
    <property type="molecule type" value="Genomic_DNA"/>
</dbReference>
<evidence type="ECO:0000313" key="5">
    <source>
        <dbReference type="Proteomes" id="UP000825933"/>
    </source>
</evidence>
<evidence type="ECO:0000256" key="1">
    <source>
        <dbReference type="ARBA" id="ARBA00022540"/>
    </source>
</evidence>
<dbReference type="NCBIfam" id="TIGR00323">
    <property type="entry name" value="eIF-6"/>
    <property type="match status" value="1"/>
</dbReference>
<dbReference type="SUPFAM" id="SSF55909">
    <property type="entry name" value="Pentein"/>
    <property type="match status" value="1"/>
</dbReference>